<comment type="subcellular location">
    <subcellularLocation>
        <location evidence="1">Cell membrane</location>
        <topology evidence="1">Multi-pass membrane protein</topology>
    </subcellularLocation>
</comment>
<evidence type="ECO:0000313" key="8">
    <source>
        <dbReference type="EMBL" id="MFC4248971.1"/>
    </source>
</evidence>
<dbReference type="GO" id="GO:0005886">
    <property type="term" value="C:plasma membrane"/>
    <property type="evidence" value="ECO:0007669"/>
    <property type="project" value="UniProtKB-SubCell"/>
</dbReference>
<dbReference type="Proteomes" id="UP001595821">
    <property type="component" value="Unassembled WGS sequence"/>
</dbReference>
<dbReference type="PROSITE" id="PS50850">
    <property type="entry name" value="MFS"/>
    <property type="match status" value="1"/>
</dbReference>
<sequence length="414" mass="42920">MNHNDRSIVGFVMVGHAMVHTYELSVPILMTIWLLEFSVTAAVLGTAVAVGYALFGVGALPGGVLVDRYGSRTLITACLVVMGLSFVLLSVAPGIGAVTAALAVWGIAASVYHPAGLTLISNGVRDRGRGFAYHGMAGNVGIAMGPLLTALLLLAFDWRVVVAILSVPALIAAVAGVLIDFDETAAVELADGGSDPHAGGQSLSSLVDDTRRLFTLAFVTVFVIVAFNGLYYRGILTFLPDLLGDFLAAAVGDVRLGLFAPDSPMAEEFDLAQYLYAGLLMVGIAGQYVSGRLTDVIEPEQGIVGMLAALTGIALVFAPIARAGLAPLLVVSIVLGFVLFALQPLTQATIAKYSPPDARGLSFGYTYLAIFGIGALGAAIVGTVRTYAPVWAVFAVLAAFSATGCLLAITLVRR</sequence>
<keyword evidence="2" id="KW-1003">Cell membrane</keyword>
<dbReference type="InterPro" id="IPR036259">
    <property type="entry name" value="MFS_trans_sf"/>
</dbReference>
<name>A0ABD5P4Y3_9EURY</name>
<feature type="transmembrane region" description="Helical" evidence="6">
    <location>
        <begin position="326"/>
        <end position="345"/>
    </location>
</feature>
<protein>
    <submittedName>
        <fullName evidence="8">MFS transporter</fullName>
    </submittedName>
</protein>
<feature type="transmembrane region" description="Helical" evidence="6">
    <location>
        <begin position="213"/>
        <end position="232"/>
    </location>
</feature>
<keyword evidence="3 6" id="KW-0812">Transmembrane</keyword>
<organism evidence="8 9">
    <name type="scientific">Natribaculum luteum</name>
    <dbReference type="NCBI Taxonomy" id="1586232"/>
    <lineage>
        <taxon>Archaea</taxon>
        <taxon>Methanobacteriati</taxon>
        <taxon>Methanobacteriota</taxon>
        <taxon>Stenosarchaea group</taxon>
        <taxon>Halobacteria</taxon>
        <taxon>Halobacteriales</taxon>
        <taxon>Natrialbaceae</taxon>
        <taxon>Natribaculum</taxon>
    </lineage>
</organism>
<keyword evidence="5 6" id="KW-0472">Membrane</keyword>
<feature type="domain" description="Major facilitator superfamily (MFS) profile" evidence="7">
    <location>
        <begin position="1"/>
        <end position="414"/>
    </location>
</feature>
<evidence type="ECO:0000256" key="1">
    <source>
        <dbReference type="ARBA" id="ARBA00004651"/>
    </source>
</evidence>
<comment type="caution">
    <text evidence="8">The sequence shown here is derived from an EMBL/GenBank/DDBJ whole genome shotgun (WGS) entry which is preliminary data.</text>
</comment>
<accession>A0ABD5P4Y3</accession>
<reference evidence="8 9" key="1">
    <citation type="journal article" date="2014" name="Int. J. Syst. Evol. Microbiol.">
        <title>Complete genome sequence of Corynebacterium casei LMG S-19264T (=DSM 44701T), isolated from a smear-ripened cheese.</title>
        <authorList>
            <consortium name="US DOE Joint Genome Institute (JGI-PGF)"/>
            <person name="Walter F."/>
            <person name="Albersmeier A."/>
            <person name="Kalinowski J."/>
            <person name="Ruckert C."/>
        </authorList>
    </citation>
    <scope>NUCLEOTIDE SEQUENCE [LARGE SCALE GENOMIC DNA]</scope>
    <source>
        <strain evidence="8 9">IBRC-M 10912</strain>
    </source>
</reference>
<feature type="transmembrane region" description="Helical" evidence="6">
    <location>
        <begin position="271"/>
        <end position="290"/>
    </location>
</feature>
<dbReference type="Gene3D" id="1.20.1250.20">
    <property type="entry name" value="MFS general substrate transporter like domains"/>
    <property type="match status" value="2"/>
</dbReference>
<dbReference type="AlphaFoldDB" id="A0ABD5P4Y3"/>
<evidence type="ECO:0000256" key="3">
    <source>
        <dbReference type="ARBA" id="ARBA00022692"/>
    </source>
</evidence>
<evidence type="ECO:0000256" key="2">
    <source>
        <dbReference type="ARBA" id="ARBA00022475"/>
    </source>
</evidence>
<evidence type="ECO:0000313" key="9">
    <source>
        <dbReference type="Proteomes" id="UP001595821"/>
    </source>
</evidence>
<dbReference type="InterPro" id="IPR020846">
    <property type="entry name" value="MFS_dom"/>
</dbReference>
<feature type="transmembrane region" description="Helical" evidence="6">
    <location>
        <begin position="73"/>
        <end position="92"/>
    </location>
</feature>
<dbReference type="EMBL" id="JBHSDJ010000129">
    <property type="protein sequence ID" value="MFC4248971.1"/>
    <property type="molecule type" value="Genomic_DNA"/>
</dbReference>
<feature type="transmembrane region" description="Helical" evidence="6">
    <location>
        <begin position="390"/>
        <end position="412"/>
    </location>
</feature>
<evidence type="ECO:0000256" key="6">
    <source>
        <dbReference type="SAM" id="Phobius"/>
    </source>
</evidence>
<feature type="transmembrane region" description="Helical" evidence="6">
    <location>
        <begin position="41"/>
        <end position="66"/>
    </location>
</feature>
<feature type="transmembrane region" description="Helical" evidence="6">
    <location>
        <begin position="365"/>
        <end position="384"/>
    </location>
</feature>
<dbReference type="InterPro" id="IPR050189">
    <property type="entry name" value="MFS_Efflux_Transporters"/>
</dbReference>
<gene>
    <name evidence="8" type="ORF">ACFOZ7_18920</name>
</gene>
<evidence type="ECO:0000256" key="5">
    <source>
        <dbReference type="ARBA" id="ARBA00023136"/>
    </source>
</evidence>
<dbReference type="PANTHER" id="PTHR43124">
    <property type="entry name" value="PURINE EFFLUX PUMP PBUE"/>
    <property type="match status" value="1"/>
</dbReference>
<dbReference type="RefSeq" id="WP_377071377.1">
    <property type="nucleotide sequence ID" value="NZ_CP095397.1"/>
</dbReference>
<dbReference type="InterPro" id="IPR011701">
    <property type="entry name" value="MFS"/>
</dbReference>
<feature type="transmembrane region" description="Helical" evidence="6">
    <location>
        <begin position="160"/>
        <end position="179"/>
    </location>
</feature>
<feature type="transmembrane region" description="Helical" evidence="6">
    <location>
        <begin position="12"/>
        <end position="35"/>
    </location>
</feature>
<dbReference type="SUPFAM" id="SSF103473">
    <property type="entry name" value="MFS general substrate transporter"/>
    <property type="match status" value="1"/>
</dbReference>
<proteinExistence type="predicted"/>
<dbReference type="Pfam" id="PF07690">
    <property type="entry name" value="MFS_1"/>
    <property type="match status" value="2"/>
</dbReference>
<evidence type="ECO:0000259" key="7">
    <source>
        <dbReference type="PROSITE" id="PS50850"/>
    </source>
</evidence>
<dbReference type="GeneID" id="71852604"/>
<feature type="transmembrane region" description="Helical" evidence="6">
    <location>
        <begin position="302"/>
        <end position="320"/>
    </location>
</feature>
<evidence type="ECO:0000256" key="4">
    <source>
        <dbReference type="ARBA" id="ARBA00022989"/>
    </source>
</evidence>
<feature type="transmembrane region" description="Helical" evidence="6">
    <location>
        <begin position="98"/>
        <end position="119"/>
    </location>
</feature>
<feature type="transmembrane region" description="Helical" evidence="6">
    <location>
        <begin position="131"/>
        <end position="154"/>
    </location>
</feature>
<keyword evidence="4 6" id="KW-1133">Transmembrane helix</keyword>
<dbReference type="PANTHER" id="PTHR43124:SF3">
    <property type="entry name" value="CHLORAMPHENICOL EFFLUX PUMP RV0191"/>
    <property type="match status" value="1"/>
</dbReference>